<dbReference type="STRING" id="76193.A0A0N1PIG6"/>
<organism evidence="2 3">
    <name type="scientific">Papilio machaon</name>
    <name type="common">Old World swallowtail butterfly</name>
    <dbReference type="NCBI Taxonomy" id="76193"/>
    <lineage>
        <taxon>Eukaryota</taxon>
        <taxon>Metazoa</taxon>
        <taxon>Ecdysozoa</taxon>
        <taxon>Arthropoda</taxon>
        <taxon>Hexapoda</taxon>
        <taxon>Insecta</taxon>
        <taxon>Pterygota</taxon>
        <taxon>Neoptera</taxon>
        <taxon>Endopterygota</taxon>
        <taxon>Lepidoptera</taxon>
        <taxon>Glossata</taxon>
        <taxon>Ditrysia</taxon>
        <taxon>Papilionoidea</taxon>
        <taxon>Papilionidae</taxon>
        <taxon>Papilioninae</taxon>
        <taxon>Papilio</taxon>
    </lineage>
</organism>
<dbReference type="AlphaFoldDB" id="A0A0N1PIG6"/>
<accession>A0A0N1PIG6</accession>
<comment type="caution">
    <text evidence="2">The sequence shown here is derived from an EMBL/GenBank/DDBJ whole genome shotgun (WGS) entry which is preliminary data.</text>
</comment>
<proteinExistence type="predicted"/>
<dbReference type="InParanoid" id="A0A0N1PIG6"/>
<evidence type="ECO:0000256" key="1">
    <source>
        <dbReference type="SAM" id="MobiDB-lite"/>
    </source>
</evidence>
<feature type="compositionally biased region" description="Low complexity" evidence="1">
    <location>
        <begin position="79"/>
        <end position="91"/>
    </location>
</feature>
<reference evidence="2 3" key="1">
    <citation type="journal article" date="2015" name="Nat. Commun.">
        <title>Outbred genome sequencing and CRISPR/Cas9 gene editing in butterflies.</title>
        <authorList>
            <person name="Li X."/>
            <person name="Fan D."/>
            <person name="Zhang W."/>
            <person name="Liu G."/>
            <person name="Zhang L."/>
            <person name="Zhao L."/>
            <person name="Fang X."/>
            <person name="Chen L."/>
            <person name="Dong Y."/>
            <person name="Chen Y."/>
            <person name="Ding Y."/>
            <person name="Zhao R."/>
            <person name="Feng M."/>
            <person name="Zhu Y."/>
            <person name="Feng Y."/>
            <person name="Jiang X."/>
            <person name="Zhu D."/>
            <person name="Xiang H."/>
            <person name="Feng X."/>
            <person name="Li S."/>
            <person name="Wang J."/>
            <person name="Zhang G."/>
            <person name="Kronforst M.R."/>
            <person name="Wang W."/>
        </authorList>
    </citation>
    <scope>NUCLEOTIDE SEQUENCE [LARGE SCALE GENOMIC DNA]</scope>
    <source>
        <strain evidence="2">Ya'a_city_454_Pm</strain>
        <tissue evidence="2">Whole body</tissue>
    </source>
</reference>
<feature type="region of interest" description="Disordered" evidence="1">
    <location>
        <begin position="1"/>
        <end position="26"/>
    </location>
</feature>
<name>A0A0N1PIG6_PAPMA</name>
<feature type="region of interest" description="Disordered" evidence="1">
    <location>
        <begin position="40"/>
        <end position="100"/>
    </location>
</feature>
<dbReference type="Proteomes" id="UP000053240">
    <property type="component" value="Unassembled WGS sequence"/>
</dbReference>
<keyword evidence="3" id="KW-1185">Reference proteome</keyword>
<evidence type="ECO:0000313" key="3">
    <source>
        <dbReference type="Proteomes" id="UP000053240"/>
    </source>
</evidence>
<dbReference type="EMBL" id="LADJ01050760">
    <property type="protein sequence ID" value="KPJ21493.1"/>
    <property type="molecule type" value="Genomic_DNA"/>
</dbReference>
<feature type="compositionally biased region" description="Polar residues" evidence="1">
    <location>
        <begin position="8"/>
        <end position="21"/>
    </location>
</feature>
<protein>
    <submittedName>
        <fullName evidence="2">Uncharacterized protein</fullName>
    </submittedName>
</protein>
<gene>
    <name evidence="2" type="ORF">RR48_00200</name>
</gene>
<sequence>MAEAMKESPNNTIDENELNSSTEKEGVEIFFFPDESNMKVKQQSSEAINLDTEPKSLEEEDNSLPVEEVLETKPPLIQSTKDVTDTSTPKSTPKKPKRKKVNTFKDSITIIIENNALYLFKTLFDVKHL</sequence>
<evidence type="ECO:0000313" key="2">
    <source>
        <dbReference type="EMBL" id="KPJ21493.1"/>
    </source>
</evidence>